<evidence type="ECO:0000313" key="1">
    <source>
        <dbReference type="EMBL" id="KAJ7720767.1"/>
    </source>
</evidence>
<proteinExistence type="predicted"/>
<accession>A0AAD7MJZ5</accession>
<name>A0AAD7MJZ5_9AGAR</name>
<comment type="caution">
    <text evidence="1">The sequence shown here is derived from an EMBL/GenBank/DDBJ whole genome shotgun (WGS) entry which is preliminary data.</text>
</comment>
<reference evidence="1" key="1">
    <citation type="submission" date="2023-03" db="EMBL/GenBank/DDBJ databases">
        <title>Massive genome expansion in bonnet fungi (Mycena s.s.) driven by repeated elements and novel gene families across ecological guilds.</title>
        <authorList>
            <consortium name="Lawrence Berkeley National Laboratory"/>
            <person name="Harder C.B."/>
            <person name="Miyauchi S."/>
            <person name="Viragh M."/>
            <person name="Kuo A."/>
            <person name="Thoen E."/>
            <person name="Andreopoulos B."/>
            <person name="Lu D."/>
            <person name="Skrede I."/>
            <person name="Drula E."/>
            <person name="Henrissat B."/>
            <person name="Morin E."/>
            <person name="Kohler A."/>
            <person name="Barry K."/>
            <person name="LaButti K."/>
            <person name="Morin E."/>
            <person name="Salamov A."/>
            <person name="Lipzen A."/>
            <person name="Mereny Z."/>
            <person name="Hegedus B."/>
            <person name="Baldrian P."/>
            <person name="Stursova M."/>
            <person name="Weitz H."/>
            <person name="Taylor A."/>
            <person name="Grigoriev I.V."/>
            <person name="Nagy L.G."/>
            <person name="Martin F."/>
            <person name="Kauserud H."/>
        </authorList>
    </citation>
    <scope>NUCLEOTIDE SEQUENCE</scope>
    <source>
        <strain evidence="1">CBHHK182m</strain>
    </source>
</reference>
<protein>
    <submittedName>
        <fullName evidence="1">Uncharacterized protein</fullName>
    </submittedName>
</protein>
<sequence>MAYLQVNGTAVLTANTQEHHRTALSERFLGTLARTHPTRPLITTFVPGFQLPSVYLEYDVVADAQYDIIAPRLSTQLSRVQRRPIRALQVCILDPGSASTTTLLVMLLEIGRLASQVTLDHLPQYHSSLLTLKL</sequence>
<keyword evidence="2" id="KW-1185">Reference proteome</keyword>
<organism evidence="1 2">
    <name type="scientific">Mycena metata</name>
    <dbReference type="NCBI Taxonomy" id="1033252"/>
    <lineage>
        <taxon>Eukaryota</taxon>
        <taxon>Fungi</taxon>
        <taxon>Dikarya</taxon>
        <taxon>Basidiomycota</taxon>
        <taxon>Agaricomycotina</taxon>
        <taxon>Agaricomycetes</taxon>
        <taxon>Agaricomycetidae</taxon>
        <taxon>Agaricales</taxon>
        <taxon>Marasmiineae</taxon>
        <taxon>Mycenaceae</taxon>
        <taxon>Mycena</taxon>
    </lineage>
</organism>
<dbReference type="Proteomes" id="UP001215598">
    <property type="component" value="Unassembled WGS sequence"/>
</dbReference>
<evidence type="ECO:0000313" key="2">
    <source>
        <dbReference type="Proteomes" id="UP001215598"/>
    </source>
</evidence>
<gene>
    <name evidence="1" type="ORF">B0H16DRAFT_1896715</name>
</gene>
<dbReference type="EMBL" id="JARKIB010000236">
    <property type="protein sequence ID" value="KAJ7720767.1"/>
    <property type="molecule type" value="Genomic_DNA"/>
</dbReference>
<dbReference type="AlphaFoldDB" id="A0AAD7MJZ5"/>